<name>A0A2S7WFX8_9FLAO</name>
<sequence length="117" mass="13310">MKKKLIYFAVLLLFYNCEVFFEEDISNEQVLLLAPSNNSEVVAGSIQFNWQEVLEATDYQIQIATPDFEQASQIVLDSIVTNTIYTKDLEVGAYQWRIKASNSGYSTGYQTNSFSVN</sequence>
<dbReference type="EMBL" id="MSCM01000002">
    <property type="protein sequence ID" value="PQJ76538.1"/>
    <property type="molecule type" value="Genomic_DNA"/>
</dbReference>
<accession>A0A2S7WFX8</accession>
<dbReference type="RefSeq" id="WP_146105395.1">
    <property type="nucleotide sequence ID" value="NZ_MSCM01000002.1"/>
</dbReference>
<organism evidence="1 2">
    <name type="scientific">Polaribacter glomeratus</name>
    <dbReference type="NCBI Taxonomy" id="102"/>
    <lineage>
        <taxon>Bacteria</taxon>
        <taxon>Pseudomonadati</taxon>
        <taxon>Bacteroidota</taxon>
        <taxon>Flavobacteriia</taxon>
        <taxon>Flavobacteriales</taxon>
        <taxon>Flavobacteriaceae</taxon>
    </lineage>
</organism>
<proteinExistence type="predicted"/>
<evidence type="ECO:0008006" key="3">
    <source>
        <dbReference type="Google" id="ProtNLM"/>
    </source>
</evidence>
<dbReference type="OrthoDB" id="1121506at2"/>
<protein>
    <recommendedName>
        <fullName evidence="3">Fibronectin type-III domain-containing protein</fullName>
    </recommendedName>
</protein>
<gene>
    <name evidence="1" type="ORF">BTO16_11575</name>
</gene>
<comment type="caution">
    <text evidence="1">The sequence shown here is derived from an EMBL/GenBank/DDBJ whole genome shotgun (WGS) entry which is preliminary data.</text>
</comment>
<evidence type="ECO:0000313" key="2">
    <source>
        <dbReference type="Proteomes" id="UP000239068"/>
    </source>
</evidence>
<evidence type="ECO:0000313" key="1">
    <source>
        <dbReference type="EMBL" id="PQJ76538.1"/>
    </source>
</evidence>
<dbReference type="Gene3D" id="2.60.40.10">
    <property type="entry name" value="Immunoglobulins"/>
    <property type="match status" value="1"/>
</dbReference>
<dbReference type="AlphaFoldDB" id="A0A2S7WFX8"/>
<keyword evidence="2" id="KW-1185">Reference proteome</keyword>
<dbReference type="Proteomes" id="UP000239068">
    <property type="component" value="Unassembled WGS sequence"/>
</dbReference>
<dbReference type="InterPro" id="IPR013783">
    <property type="entry name" value="Ig-like_fold"/>
</dbReference>
<reference evidence="1 2" key="1">
    <citation type="submission" date="2016-12" db="EMBL/GenBank/DDBJ databases">
        <title>Trade-off between light-utilization and light-protection in marine flavobacteria.</title>
        <authorList>
            <person name="Kumagai Y."/>
            <person name="Yoshizawa S."/>
            <person name="Kogure K."/>
            <person name="Iwasaki W."/>
        </authorList>
    </citation>
    <scope>NUCLEOTIDE SEQUENCE [LARGE SCALE GENOMIC DNA]</scope>
    <source>
        <strain evidence="1 2">ATCC 43844</strain>
    </source>
</reference>